<dbReference type="RefSeq" id="WP_188773560.1">
    <property type="nucleotide sequence ID" value="NZ_BMMB01000001.1"/>
</dbReference>
<dbReference type="Proteomes" id="UP001185028">
    <property type="component" value="Unassembled WGS sequence"/>
</dbReference>
<gene>
    <name evidence="1" type="ORF">JOC58_001241</name>
</gene>
<organism evidence="1 2">
    <name type="scientific">Paenibacillus hunanensis</name>
    <dbReference type="NCBI Taxonomy" id="539262"/>
    <lineage>
        <taxon>Bacteria</taxon>
        <taxon>Bacillati</taxon>
        <taxon>Bacillota</taxon>
        <taxon>Bacilli</taxon>
        <taxon>Bacillales</taxon>
        <taxon>Paenibacillaceae</taxon>
        <taxon>Paenibacillus</taxon>
    </lineage>
</organism>
<evidence type="ECO:0000313" key="1">
    <source>
        <dbReference type="EMBL" id="MDR6243354.1"/>
    </source>
</evidence>
<name>A0ABU1IVR8_9BACL</name>
<comment type="caution">
    <text evidence="1">The sequence shown here is derived from an EMBL/GenBank/DDBJ whole genome shotgun (WGS) entry which is preliminary data.</text>
</comment>
<evidence type="ECO:0000313" key="2">
    <source>
        <dbReference type="Proteomes" id="UP001185028"/>
    </source>
</evidence>
<protein>
    <recommendedName>
        <fullName evidence="3">Tail fiber protein</fullName>
    </recommendedName>
</protein>
<accession>A0ABU1IVR8</accession>
<reference evidence="1 2" key="1">
    <citation type="submission" date="2023-07" db="EMBL/GenBank/DDBJ databases">
        <title>Genomic Encyclopedia of Type Strains, Phase IV (KMG-IV): sequencing the most valuable type-strain genomes for metagenomic binning, comparative biology and taxonomic classification.</title>
        <authorList>
            <person name="Goeker M."/>
        </authorList>
    </citation>
    <scope>NUCLEOTIDE SEQUENCE [LARGE SCALE GENOMIC DNA]</scope>
    <source>
        <strain evidence="1 2">DSM 22170</strain>
    </source>
</reference>
<proteinExistence type="predicted"/>
<dbReference type="EMBL" id="JAVDQH010000004">
    <property type="protein sequence ID" value="MDR6243354.1"/>
    <property type="molecule type" value="Genomic_DNA"/>
</dbReference>
<evidence type="ECO:0008006" key="3">
    <source>
        <dbReference type="Google" id="ProtNLM"/>
    </source>
</evidence>
<keyword evidence="2" id="KW-1185">Reference proteome</keyword>
<sequence>MSSNTEKLNLLKVDPVADGEQYFNVDTMLNANWDKVDAFADQMSDKVDGDLLPRLNTAQTNTITFKPGTQTITVARDMPVNVTTLQGKMLLNLTGRSGGFEQLPGFFLNASGTLDTVNKVSGNSGLKVTITNNGTGIAGVPIYNPKLGANGAKYLIRGVIKNGNLSGDGAYIQITDTVAYAANNLPLIKTSEKFVNCFALYDGTKSNNNTISAYMALKGQSGEYAYFDEVAVYEISNEEYIRVSSLTADEVASQYPYTEGLAGVKNPYAIRWTNSSKTDIASMLAFDTELLAPPVPTSDVERDRLEQGADGQYYKTSVWNKIVLDGSLPWAFAQSWTGYKAVTWQDVPAPVSNTGYITKYNKVVLSRWLAGSGATSADSHVLDGTTSDLWITVSAADSGWGDNYTPTNDEIKAYFYGWKMYDASISTDGSNIYNRTDGTNKAWCRRTNGFSSDNGYADGSFTLPNTLAFKFSPYELMYKRLSAVIEPTPSEGVLSFGAGENIIELGSGLVLREPVKPYRDNLWNINNGSPSYESSLTKFKIDRFIGVYKNGYLDKWIFYPNNVTKAGALAQKSALDYDPTGAYTASYIRLDKFPVSVIQSSIPINELAILNDLIRDVQQATRRVSAVELEKAEKTQISSPWIVPTLLNGWTAISGYRTGYRKIGNSNIVQMSGVLTNGVTTVGTVLFYLPQGYRPASSFVFTANSRNNSGSYNSITLDVRDSGAVLISFGTPYTGALTFEVTFEAEQ</sequence>